<feature type="region of interest" description="Disordered" evidence="1">
    <location>
        <begin position="44"/>
        <end position="86"/>
    </location>
</feature>
<organism evidence="2 3">
    <name type="scientific">Nocardioides bigeumensis</name>
    <dbReference type="NCBI Taxonomy" id="433657"/>
    <lineage>
        <taxon>Bacteria</taxon>
        <taxon>Bacillati</taxon>
        <taxon>Actinomycetota</taxon>
        <taxon>Actinomycetes</taxon>
        <taxon>Propionibacteriales</taxon>
        <taxon>Nocardioidaceae</taxon>
        <taxon>Nocardioides</taxon>
    </lineage>
</organism>
<sequence length="373" mass="39113">MHLGTRLLRAFGAALAGLGVLALLTAVLSPVLAGRLAAGAVSAYPVPGRNASSGPTDSSEETSGDPSATSPAEQDAAPEPMDPIGQVASGLRELPLRTPDGPVDRLLQEPILIPSTELRDTTLQLADQLGLAGVVAAGLDTELYEITSTVAEDGTYSYFPFDDDIAAELDPEVLAANEDVVLDLSAGLIALAARDGGTRVDPETTPGAMLAYSFLRQSGLLDQSCDLQTNFAFLVGLGISPPTNGVQAETSRAVTLCGAEDPTPAWAYAKYLAALTNVGSDDGRTLDLPPAKLRELARSSFAQLRENYPDLPLGYAGEADLLLDWADRSDAIGWQPFQARAWREEAVALYSLARSTSADSRLLLGHARAGRRG</sequence>
<evidence type="ECO:0000256" key="1">
    <source>
        <dbReference type="SAM" id="MobiDB-lite"/>
    </source>
</evidence>
<evidence type="ECO:0000313" key="3">
    <source>
        <dbReference type="Proteomes" id="UP001500575"/>
    </source>
</evidence>
<gene>
    <name evidence="2" type="ORF">GCM10009843_31690</name>
</gene>
<reference evidence="3" key="1">
    <citation type="journal article" date="2019" name="Int. J. Syst. Evol. Microbiol.">
        <title>The Global Catalogue of Microorganisms (GCM) 10K type strain sequencing project: providing services to taxonomists for standard genome sequencing and annotation.</title>
        <authorList>
            <consortium name="The Broad Institute Genomics Platform"/>
            <consortium name="The Broad Institute Genome Sequencing Center for Infectious Disease"/>
            <person name="Wu L."/>
            <person name="Ma J."/>
        </authorList>
    </citation>
    <scope>NUCLEOTIDE SEQUENCE [LARGE SCALE GENOMIC DNA]</scope>
    <source>
        <strain evidence="3">JCM 16021</strain>
    </source>
</reference>
<dbReference type="EMBL" id="BAAAQQ010000013">
    <property type="protein sequence ID" value="GAA2129758.1"/>
    <property type="molecule type" value="Genomic_DNA"/>
</dbReference>
<dbReference type="Proteomes" id="UP001500575">
    <property type="component" value="Unassembled WGS sequence"/>
</dbReference>
<accession>A0ABP5KBQ2</accession>
<keyword evidence="3" id="KW-1185">Reference proteome</keyword>
<proteinExistence type="predicted"/>
<comment type="caution">
    <text evidence="2">The sequence shown here is derived from an EMBL/GenBank/DDBJ whole genome shotgun (WGS) entry which is preliminary data.</text>
</comment>
<name>A0ABP5KBQ2_9ACTN</name>
<protein>
    <submittedName>
        <fullName evidence="2">Uncharacterized protein</fullName>
    </submittedName>
</protein>
<evidence type="ECO:0000313" key="2">
    <source>
        <dbReference type="EMBL" id="GAA2129758.1"/>
    </source>
</evidence>